<gene>
    <name evidence="3" type="ORF">GIB67_040594</name>
</gene>
<proteinExistence type="predicted"/>
<feature type="region of interest" description="Disordered" evidence="1">
    <location>
        <begin position="263"/>
        <end position="286"/>
    </location>
</feature>
<feature type="compositionally biased region" description="Acidic residues" evidence="1">
    <location>
        <begin position="277"/>
        <end position="286"/>
    </location>
</feature>
<keyword evidence="2" id="KW-0812">Transmembrane</keyword>
<sequence>MAIASSALSITGGSHLKSSELWSTKLSTLGQPSSLTFRRKSQQSGSNRNLSVCAEYNEDSREGGGSDFVAGFLLGSIVFGAVGYIFAPQSKVKTPWNFFFSAIMGEEEYFRRLKLYHADDDWFLQFEPIDVPIRRIEEIEEWGCNDSFGSDEPISAIEEFLAFQQVKTDERKGEYDGKVNGYGKYRERICNRHILEATSSEFCSMGELMGHMVIRRSLLNENEHGFRKATRPIYYDEGLETTRQTLNAKISQLNSAIDKVSSRLRGGGKKATKDPIETESELEATM</sequence>
<dbReference type="Proteomes" id="UP000541444">
    <property type="component" value="Unassembled WGS sequence"/>
</dbReference>
<dbReference type="InterPro" id="IPR040377">
    <property type="entry name" value="Ssl2009-like"/>
</dbReference>
<evidence type="ECO:0000313" key="4">
    <source>
        <dbReference type="Proteomes" id="UP000541444"/>
    </source>
</evidence>
<keyword evidence="2" id="KW-0472">Membrane</keyword>
<name>A0A7J7M8U8_9MAGN</name>
<dbReference type="AlphaFoldDB" id="A0A7J7M8U8"/>
<organism evidence="3 4">
    <name type="scientific">Kingdonia uniflora</name>
    <dbReference type="NCBI Taxonomy" id="39325"/>
    <lineage>
        <taxon>Eukaryota</taxon>
        <taxon>Viridiplantae</taxon>
        <taxon>Streptophyta</taxon>
        <taxon>Embryophyta</taxon>
        <taxon>Tracheophyta</taxon>
        <taxon>Spermatophyta</taxon>
        <taxon>Magnoliopsida</taxon>
        <taxon>Ranunculales</taxon>
        <taxon>Circaeasteraceae</taxon>
        <taxon>Kingdonia</taxon>
    </lineage>
</organism>
<dbReference type="GO" id="GO:0009706">
    <property type="term" value="C:chloroplast inner membrane"/>
    <property type="evidence" value="ECO:0007669"/>
    <property type="project" value="TreeGrafter"/>
</dbReference>
<protein>
    <submittedName>
        <fullName evidence="3">Uncharacterized protein</fullName>
    </submittedName>
</protein>
<comment type="caution">
    <text evidence="3">The sequence shown here is derived from an EMBL/GenBank/DDBJ whole genome shotgun (WGS) entry which is preliminary data.</text>
</comment>
<keyword evidence="2" id="KW-1133">Transmembrane helix</keyword>
<reference evidence="3 4" key="1">
    <citation type="journal article" date="2020" name="IScience">
        <title>Genome Sequencing of the Endangered Kingdonia uniflora (Circaeasteraceae, Ranunculales) Reveals Potential Mechanisms of Evolutionary Specialization.</title>
        <authorList>
            <person name="Sun Y."/>
            <person name="Deng T."/>
            <person name="Zhang A."/>
            <person name="Moore M.J."/>
            <person name="Landis J.B."/>
            <person name="Lin N."/>
            <person name="Zhang H."/>
            <person name="Zhang X."/>
            <person name="Huang J."/>
            <person name="Zhang X."/>
            <person name="Sun H."/>
            <person name="Wang H."/>
        </authorList>
    </citation>
    <scope>NUCLEOTIDE SEQUENCE [LARGE SCALE GENOMIC DNA]</scope>
    <source>
        <strain evidence="3">TB1705</strain>
        <tissue evidence="3">Leaf</tissue>
    </source>
</reference>
<dbReference type="GO" id="GO:0009535">
    <property type="term" value="C:chloroplast thylakoid membrane"/>
    <property type="evidence" value="ECO:0007669"/>
    <property type="project" value="TreeGrafter"/>
</dbReference>
<keyword evidence="4" id="KW-1185">Reference proteome</keyword>
<evidence type="ECO:0000256" key="2">
    <source>
        <dbReference type="SAM" id="Phobius"/>
    </source>
</evidence>
<dbReference type="EMBL" id="JACGCM010001697">
    <property type="protein sequence ID" value="KAF6151321.1"/>
    <property type="molecule type" value="Genomic_DNA"/>
</dbReference>
<feature type="transmembrane region" description="Helical" evidence="2">
    <location>
        <begin position="68"/>
        <end position="87"/>
    </location>
</feature>
<evidence type="ECO:0000313" key="3">
    <source>
        <dbReference type="EMBL" id="KAF6151321.1"/>
    </source>
</evidence>
<dbReference type="PANTHER" id="PTHR34048">
    <property type="entry name" value="LOW-DENSITY RECEPTOR-LIKE PROTEIN"/>
    <property type="match status" value="1"/>
</dbReference>
<accession>A0A7J7M8U8</accession>
<evidence type="ECO:0000256" key="1">
    <source>
        <dbReference type="SAM" id="MobiDB-lite"/>
    </source>
</evidence>
<dbReference type="PANTHER" id="PTHR34048:SF3">
    <property type="entry name" value="LOW-DENSITY RECEPTOR-LIKE PROTEIN"/>
    <property type="match status" value="1"/>
</dbReference>
<dbReference type="OrthoDB" id="2020464at2759"/>